<dbReference type="InterPro" id="IPR000064">
    <property type="entry name" value="NLP_P60_dom"/>
</dbReference>
<dbReference type="OrthoDB" id="9813368at2"/>
<name>A0A2U2PKN1_9SPHI</name>
<dbReference type="EMBL" id="QEAS01000003">
    <property type="protein sequence ID" value="PWG81888.1"/>
    <property type="molecule type" value="Genomic_DNA"/>
</dbReference>
<proteinExistence type="inferred from homology"/>
<keyword evidence="2" id="KW-0645">Protease</keyword>
<reference evidence="6 7" key="1">
    <citation type="submission" date="2018-04" db="EMBL/GenBank/DDBJ databases">
        <title>Pedobacter chongqingensis sp. nov., isolated from a rottenly hemp rope.</title>
        <authorList>
            <person name="Cai Y."/>
        </authorList>
    </citation>
    <scope>NUCLEOTIDE SEQUENCE [LARGE SCALE GENOMIC DNA]</scope>
    <source>
        <strain evidence="6 7">FJ4-8</strain>
    </source>
</reference>
<dbReference type="Gene3D" id="2.30.30.40">
    <property type="entry name" value="SH3 Domains"/>
    <property type="match status" value="1"/>
</dbReference>
<dbReference type="PROSITE" id="PS51935">
    <property type="entry name" value="NLPC_P60"/>
    <property type="match status" value="1"/>
</dbReference>
<evidence type="ECO:0000313" key="7">
    <source>
        <dbReference type="Proteomes" id="UP000245647"/>
    </source>
</evidence>
<dbReference type="Proteomes" id="UP000245647">
    <property type="component" value="Unassembled WGS sequence"/>
</dbReference>
<accession>A0A2U2PKN1</accession>
<dbReference type="Pfam" id="PF18348">
    <property type="entry name" value="SH3_16"/>
    <property type="match status" value="1"/>
</dbReference>
<keyword evidence="3 6" id="KW-0378">Hydrolase</keyword>
<dbReference type="AlphaFoldDB" id="A0A2U2PKN1"/>
<dbReference type="GO" id="GO:0006508">
    <property type="term" value="P:proteolysis"/>
    <property type="evidence" value="ECO:0007669"/>
    <property type="project" value="UniProtKB-KW"/>
</dbReference>
<sequence>MDSQFGICHLSLVPIRAEASDKSEILSFLLFGDCFEVLEQTDKWVLIMTSFDKYAGWIDIKQYAGISAQQFEEHSERSLTLGPAIYQPLVKMDTGELLYLLAGSSIPFMTENSFSFGANEYKFPAQPLLAAGANFAENLVPYARMFLHAPYLWGGRSLFGIDCSGFTQVVFKMLGIKLRRDAWQQAEQGTLVNFLQEAKAGDLAFFDNDEGRIVHVGIMLGEQQIIHASGRVKIDPIDDQGIYSTDLKRHTHKLRIIKRFV</sequence>
<keyword evidence="7" id="KW-1185">Reference proteome</keyword>
<organism evidence="6 7">
    <name type="scientific">Pararcticibacter amylolyticus</name>
    <dbReference type="NCBI Taxonomy" id="2173175"/>
    <lineage>
        <taxon>Bacteria</taxon>
        <taxon>Pseudomonadati</taxon>
        <taxon>Bacteroidota</taxon>
        <taxon>Sphingobacteriia</taxon>
        <taxon>Sphingobacteriales</taxon>
        <taxon>Sphingobacteriaceae</taxon>
        <taxon>Pararcticibacter</taxon>
    </lineage>
</organism>
<evidence type="ECO:0000313" key="6">
    <source>
        <dbReference type="EMBL" id="PWG81888.1"/>
    </source>
</evidence>
<dbReference type="GO" id="GO:0008234">
    <property type="term" value="F:cysteine-type peptidase activity"/>
    <property type="evidence" value="ECO:0007669"/>
    <property type="project" value="UniProtKB-KW"/>
</dbReference>
<protein>
    <submittedName>
        <fullName evidence="6">Hydrolase Nlp/P60</fullName>
    </submittedName>
</protein>
<dbReference type="PANTHER" id="PTHR47053:SF1">
    <property type="entry name" value="MUREIN DD-ENDOPEPTIDASE MEPH-RELATED"/>
    <property type="match status" value="1"/>
</dbReference>
<comment type="caution">
    <text evidence="6">The sequence shown here is derived from an EMBL/GenBank/DDBJ whole genome shotgun (WGS) entry which is preliminary data.</text>
</comment>
<dbReference type="InterPro" id="IPR041382">
    <property type="entry name" value="SH3_16"/>
</dbReference>
<evidence type="ECO:0000256" key="1">
    <source>
        <dbReference type="ARBA" id="ARBA00007074"/>
    </source>
</evidence>
<comment type="similarity">
    <text evidence="1">Belongs to the peptidase C40 family.</text>
</comment>
<dbReference type="InterPro" id="IPR051202">
    <property type="entry name" value="Peptidase_C40"/>
</dbReference>
<dbReference type="SUPFAM" id="SSF54001">
    <property type="entry name" value="Cysteine proteinases"/>
    <property type="match status" value="1"/>
</dbReference>
<gene>
    <name evidence="6" type="ORF">DDR33_04835</name>
</gene>
<keyword evidence="4" id="KW-0788">Thiol protease</keyword>
<dbReference type="Pfam" id="PF00877">
    <property type="entry name" value="NLPC_P60"/>
    <property type="match status" value="1"/>
</dbReference>
<feature type="domain" description="NlpC/P60" evidence="5">
    <location>
        <begin position="133"/>
        <end position="261"/>
    </location>
</feature>
<evidence type="ECO:0000256" key="3">
    <source>
        <dbReference type="ARBA" id="ARBA00022801"/>
    </source>
</evidence>
<evidence type="ECO:0000256" key="2">
    <source>
        <dbReference type="ARBA" id="ARBA00022670"/>
    </source>
</evidence>
<dbReference type="PANTHER" id="PTHR47053">
    <property type="entry name" value="MUREIN DD-ENDOPEPTIDASE MEPH-RELATED"/>
    <property type="match status" value="1"/>
</dbReference>
<evidence type="ECO:0000256" key="4">
    <source>
        <dbReference type="ARBA" id="ARBA00022807"/>
    </source>
</evidence>
<evidence type="ECO:0000259" key="5">
    <source>
        <dbReference type="PROSITE" id="PS51935"/>
    </source>
</evidence>
<dbReference type="Gene3D" id="3.90.1720.10">
    <property type="entry name" value="endopeptidase domain like (from Nostoc punctiforme)"/>
    <property type="match status" value="1"/>
</dbReference>
<dbReference type="InterPro" id="IPR038765">
    <property type="entry name" value="Papain-like_cys_pep_sf"/>
</dbReference>